<keyword evidence="3" id="KW-1185">Reference proteome</keyword>
<dbReference type="CDD" id="cd14688">
    <property type="entry name" value="bZIP_YAP"/>
    <property type="match status" value="1"/>
</dbReference>
<evidence type="ECO:0000313" key="3">
    <source>
        <dbReference type="Proteomes" id="UP001194746"/>
    </source>
</evidence>
<reference evidence="2" key="1">
    <citation type="journal article" date="2019" name="Beilstein J. Org. Chem.">
        <title>Nanangenines: drimane sesquiterpenoids as the dominant metabolite cohort of a novel Australian fungus, Aspergillus nanangensis.</title>
        <authorList>
            <person name="Lacey H.J."/>
            <person name="Gilchrist C.L.M."/>
            <person name="Crombie A."/>
            <person name="Kalaitzis J.A."/>
            <person name="Vuong D."/>
            <person name="Rutledge P.J."/>
            <person name="Turner P."/>
            <person name="Pitt J.I."/>
            <person name="Lacey E."/>
            <person name="Chooi Y.H."/>
            <person name="Piggott A.M."/>
        </authorList>
    </citation>
    <scope>NUCLEOTIDE SEQUENCE</scope>
    <source>
        <strain evidence="2">MST-FP2251</strain>
    </source>
</reference>
<protein>
    <submittedName>
        <fullName evidence="2">Uncharacterized protein</fullName>
    </submittedName>
</protein>
<evidence type="ECO:0000256" key="1">
    <source>
        <dbReference type="SAM" id="MobiDB-lite"/>
    </source>
</evidence>
<dbReference type="AlphaFoldDB" id="A0AAD4CQJ1"/>
<sequence>MDPVEKRRMQNRIAQRNHLVADVNPLWSHHGFPSGDLPPMDGHELSSADIERQLDSAHVDPMAIRDDMALLQVDTLSPPPLGSDLMSDKPPRKANRWDEFLRFNNGETAGSLPGWMLCTPNWQFNPGSSGQPTSPPSLDVDFPAAFPLPPPVATTPAENLSGSMPVAPQWESLDLSMNTPDMSDRYQFIIESVKHAGFSDFDTMVAGYYTFPFTKNSVADRAQKLSRAKRLRTVLSSLNQHSQKWTTWEVRGFQEQITEAAEGIYASEFAQLAGQPGSQQQHHQQNQSQNQQQQQNQSSSSSSSTYGDIDPALGGDEASMTPTLDELHRLYQNKAS</sequence>
<proteinExistence type="predicted"/>
<dbReference type="EMBL" id="VCAU01000031">
    <property type="protein sequence ID" value="KAF9889907.1"/>
    <property type="molecule type" value="Genomic_DNA"/>
</dbReference>
<dbReference type="Proteomes" id="UP001194746">
    <property type="component" value="Unassembled WGS sequence"/>
</dbReference>
<organism evidence="2 3">
    <name type="scientific">Aspergillus nanangensis</name>
    <dbReference type="NCBI Taxonomy" id="2582783"/>
    <lineage>
        <taxon>Eukaryota</taxon>
        <taxon>Fungi</taxon>
        <taxon>Dikarya</taxon>
        <taxon>Ascomycota</taxon>
        <taxon>Pezizomycotina</taxon>
        <taxon>Eurotiomycetes</taxon>
        <taxon>Eurotiomycetidae</taxon>
        <taxon>Eurotiales</taxon>
        <taxon>Aspergillaceae</taxon>
        <taxon>Aspergillus</taxon>
        <taxon>Aspergillus subgen. Circumdati</taxon>
    </lineage>
</organism>
<feature type="compositionally biased region" description="Low complexity" evidence="1">
    <location>
        <begin position="278"/>
        <end position="304"/>
    </location>
</feature>
<evidence type="ECO:0000313" key="2">
    <source>
        <dbReference type="EMBL" id="KAF9889907.1"/>
    </source>
</evidence>
<gene>
    <name evidence="2" type="ORF">FE257_006779</name>
</gene>
<reference evidence="2" key="2">
    <citation type="submission" date="2020-02" db="EMBL/GenBank/DDBJ databases">
        <authorList>
            <person name="Gilchrist C.L.M."/>
            <person name="Chooi Y.-H."/>
        </authorList>
    </citation>
    <scope>NUCLEOTIDE SEQUENCE</scope>
    <source>
        <strain evidence="2">MST-FP2251</strain>
    </source>
</reference>
<accession>A0AAD4CQJ1</accession>
<comment type="caution">
    <text evidence="2">The sequence shown here is derived from an EMBL/GenBank/DDBJ whole genome shotgun (WGS) entry which is preliminary data.</text>
</comment>
<name>A0AAD4CQJ1_ASPNN</name>
<feature type="region of interest" description="Disordered" evidence="1">
    <location>
        <begin position="272"/>
        <end position="336"/>
    </location>
</feature>